<organism evidence="1 2">
    <name type="scientific">Pseudomonas helmanticensis</name>
    <dbReference type="NCBI Taxonomy" id="1471381"/>
    <lineage>
        <taxon>Bacteria</taxon>
        <taxon>Pseudomonadati</taxon>
        <taxon>Pseudomonadota</taxon>
        <taxon>Gammaproteobacteria</taxon>
        <taxon>Pseudomonadales</taxon>
        <taxon>Pseudomonadaceae</taxon>
        <taxon>Pseudomonas</taxon>
    </lineage>
</organism>
<evidence type="ECO:0000313" key="2">
    <source>
        <dbReference type="Proteomes" id="UP001158048"/>
    </source>
</evidence>
<dbReference type="EMBL" id="FXUY01000001">
    <property type="protein sequence ID" value="SMQ23188.1"/>
    <property type="molecule type" value="Genomic_DNA"/>
</dbReference>
<proteinExistence type="predicted"/>
<accession>A0ACD2U0Y0</accession>
<sequence length="667" mass="74665">MGRKRKTVGEPYLAFSAAAAQDSNGVAVVPVEICPYKKGVPLKLAFWNVQNFTGDLIRHGKNVTKTPLSAPRNQVRIEFIAKAIKTLNLDALALMELGSDGETVMRGITEKLNAEKEGVWNSTFSLESGARFDYPEFIKINIYTYKDYERQLSSLRLTLKHYDVTHFEAGAMAGLEMRIRGHRELDADFNSEVREALESIEEIANGCSPDAEANAIKKLEEFLKDVKKDKPLHQMLSDMLTAAPSNVGDIQQRIIDCDSTCSVAPDTAVAIAIAHRGGTLELTLKAIHPVPEEGLFVALRYFKVIDGYYERYGCVFRTELTESSISHKLVYSDVWKIGEKTNSRQAWAFNLSVGGKQVSAYLIHSMFGIATTKIRSEPTAMDDVTEDVEMAPEQALEEDEGKVISETLNELRVRTLIAQADVANKSEYPPVFIMGDTNIATSHLEDAIGKMKAVGYGYMSGGVKTTLKAETTILYKSGGAPSEYFNQPYDAVYQRKDTVEDFLTSVSYPFDEQLYGIFNEALGSNEHVKNWYLELLVLKLSCVTDLFKLRRYSEWENVFLTAASRATFSHELKGDEYIEASRNLSAQLKTEKIEDARLNGALVVYHEVVSCKAKIFALFHRKFISDHRIVVMDMILKNEVSSAGESRSSNAQDEWEVIKKQRRGLGT</sequence>
<name>A0ACD2U0Y0_9PSED</name>
<keyword evidence="2" id="KW-1185">Reference proteome</keyword>
<comment type="caution">
    <text evidence="1">The sequence shown here is derived from an EMBL/GenBank/DDBJ whole genome shotgun (WGS) entry which is preliminary data.</text>
</comment>
<evidence type="ECO:0000313" key="1">
    <source>
        <dbReference type="EMBL" id="SMQ23188.1"/>
    </source>
</evidence>
<reference evidence="1" key="1">
    <citation type="submission" date="2017-05" db="EMBL/GenBank/DDBJ databases">
        <authorList>
            <person name="Varghese N."/>
            <person name="Submissions S."/>
        </authorList>
    </citation>
    <scope>NUCLEOTIDE SEQUENCE</scope>
    <source>
        <strain evidence="1">LMG 28168</strain>
    </source>
</reference>
<protein>
    <submittedName>
        <fullName evidence="1">Uncharacterized protein</fullName>
    </submittedName>
</protein>
<gene>
    <name evidence="1" type="ORF">SAMN04488483_0823</name>
</gene>
<dbReference type="Proteomes" id="UP001158048">
    <property type="component" value="Unassembled WGS sequence"/>
</dbReference>